<reference evidence="3" key="1">
    <citation type="journal article" date="2014" name="Proc. Natl. Acad. Sci. U.S.A.">
        <title>Extensive sampling of basidiomycete genomes demonstrates inadequacy of the white-rot/brown-rot paradigm for wood decay fungi.</title>
        <authorList>
            <person name="Riley R."/>
            <person name="Salamov A.A."/>
            <person name="Brown D.W."/>
            <person name="Nagy L.G."/>
            <person name="Floudas D."/>
            <person name="Held B.W."/>
            <person name="Levasseur A."/>
            <person name="Lombard V."/>
            <person name="Morin E."/>
            <person name="Otillar R."/>
            <person name="Lindquist E.A."/>
            <person name="Sun H."/>
            <person name="LaButti K.M."/>
            <person name="Schmutz J."/>
            <person name="Jabbour D."/>
            <person name="Luo H."/>
            <person name="Baker S.E."/>
            <person name="Pisabarro A.G."/>
            <person name="Walton J.D."/>
            <person name="Blanchette R.A."/>
            <person name="Henrissat B."/>
            <person name="Martin F."/>
            <person name="Cullen D."/>
            <person name="Hibbett D.S."/>
            <person name="Grigoriev I.V."/>
        </authorList>
    </citation>
    <scope>NUCLEOTIDE SEQUENCE [LARGE SCALE GENOMIC DNA]</scope>
    <source>
        <strain evidence="3">MUCL 33604</strain>
    </source>
</reference>
<dbReference type="Proteomes" id="UP000027265">
    <property type="component" value="Unassembled WGS sequence"/>
</dbReference>
<feature type="region of interest" description="Disordered" evidence="1">
    <location>
        <begin position="157"/>
        <end position="205"/>
    </location>
</feature>
<feature type="compositionally biased region" description="Low complexity" evidence="1">
    <location>
        <begin position="124"/>
        <end position="135"/>
    </location>
</feature>
<feature type="compositionally biased region" description="Polar residues" evidence="1">
    <location>
        <begin position="109"/>
        <end position="121"/>
    </location>
</feature>
<feature type="compositionally biased region" description="Polar residues" evidence="1">
    <location>
        <begin position="184"/>
        <end position="197"/>
    </location>
</feature>
<feature type="region of interest" description="Disordered" evidence="1">
    <location>
        <begin position="413"/>
        <end position="469"/>
    </location>
</feature>
<feature type="compositionally biased region" description="Basic and acidic residues" evidence="1">
    <location>
        <begin position="420"/>
        <end position="439"/>
    </location>
</feature>
<sequence>MSMTNQPVPPPGSPDYFAGLVSRVHTAAPTLVLEPTILQSLLLCLVAGNKHLVLRAKEDDIGAVQKLAASELTTIFGYSTRRVKIRSTQKPTQLLHSLFLHPPHHPRRSTSGSFSNPNSRKSATDSTATTSPSTPYQRTSSLKDILGYADEGFIRVQSSSSPRDDLSDASAAAPIHASRRRTMPLSTQDSITSVTSGQDKRPQESSVLEIPRAVVVSGLEHAGLPAQRALLQALSERRLVVDEDDTEIGQVRNLPEDLIVVYVCPWDPREKPAIYKALLDRFAISAVVILPASVRDSLSSHPPHRSRSRSDINIHTMTSPPEPIISAAELATLHALVTSPHNVFTHPSLSIYISDLFAAARHHPELDGTLLSVRAHKDVTELVRAHRLLFGDSTGTELINSMMGLVDVQLSEEGDELEGPPDHEEGASTIRGEDRDSDRGTVLLRRMASSEEDAHRGHHGKRVIGHQHYESEIDDVTTVRVSLEWKDEGQRKGRRVGSGSQYDYPDSRALHTRGFSDSDLGDGDGNREEERRVAVMDVSEVDVAKVFPRVVSHRLRVRSGPEEELLGSAVFRAVGSSGKDPLTPENGWIRKTVKDILIAILAEV</sequence>
<feature type="compositionally biased region" description="Basic residues" evidence="1">
    <location>
        <begin position="456"/>
        <end position="465"/>
    </location>
</feature>
<evidence type="ECO:0000313" key="2">
    <source>
        <dbReference type="EMBL" id="KDQ55819.1"/>
    </source>
</evidence>
<dbReference type="EMBL" id="KL197724">
    <property type="protein sequence ID" value="KDQ55819.1"/>
    <property type="molecule type" value="Genomic_DNA"/>
</dbReference>
<dbReference type="OrthoDB" id="5582146at2759"/>
<dbReference type="HOGENOM" id="CLU_023002_0_0_1"/>
<dbReference type="InParanoid" id="A0A067PLV6"/>
<gene>
    <name evidence="2" type="ORF">JAAARDRAFT_37239</name>
</gene>
<evidence type="ECO:0000256" key="1">
    <source>
        <dbReference type="SAM" id="MobiDB-lite"/>
    </source>
</evidence>
<accession>A0A067PLV6</accession>
<keyword evidence="3" id="KW-1185">Reference proteome</keyword>
<feature type="region of interest" description="Disordered" evidence="1">
    <location>
        <begin position="99"/>
        <end position="141"/>
    </location>
</feature>
<proteinExistence type="predicted"/>
<dbReference type="AlphaFoldDB" id="A0A067PLV6"/>
<evidence type="ECO:0000313" key="3">
    <source>
        <dbReference type="Proteomes" id="UP000027265"/>
    </source>
</evidence>
<name>A0A067PLV6_9AGAM</name>
<protein>
    <submittedName>
        <fullName evidence="2">Uncharacterized protein</fullName>
    </submittedName>
</protein>
<organism evidence="2 3">
    <name type="scientific">Jaapia argillacea MUCL 33604</name>
    <dbReference type="NCBI Taxonomy" id="933084"/>
    <lineage>
        <taxon>Eukaryota</taxon>
        <taxon>Fungi</taxon>
        <taxon>Dikarya</taxon>
        <taxon>Basidiomycota</taxon>
        <taxon>Agaricomycotina</taxon>
        <taxon>Agaricomycetes</taxon>
        <taxon>Agaricomycetidae</taxon>
        <taxon>Jaapiales</taxon>
        <taxon>Jaapiaceae</taxon>
        <taxon>Jaapia</taxon>
    </lineage>
</organism>
<feature type="region of interest" description="Disordered" evidence="1">
    <location>
        <begin position="487"/>
        <end position="529"/>
    </location>
</feature>